<keyword evidence="2" id="KW-1185">Reference proteome</keyword>
<name>A0ACB7ZRH0_9AGAM</name>
<gene>
    <name evidence="1" type="ORF">BJ138DRAFT_1120381</name>
</gene>
<protein>
    <submittedName>
        <fullName evidence="1">Cyanovirin-N</fullName>
    </submittedName>
</protein>
<dbReference type="EMBL" id="MU268968">
    <property type="protein sequence ID" value="KAH7903447.1"/>
    <property type="molecule type" value="Genomic_DNA"/>
</dbReference>
<comment type="caution">
    <text evidence="1">The sequence shown here is derived from an EMBL/GenBank/DDBJ whole genome shotgun (WGS) entry which is preliminary data.</text>
</comment>
<evidence type="ECO:0000313" key="1">
    <source>
        <dbReference type="EMBL" id="KAH7903447.1"/>
    </source>
</evidence>
<proteinExistence type="predicted"/>
<dbReference type="Proteomes" id="UP000790377">
    <property type="component" value="Unassembled WGS sequence"/>
</dbReference>
<sequence>MQFTVVQLITSGLLLFGASATFAANGFANTCTHTSLNTTEPRWLQAVCPYGNGQQRYAGIDLDDCLSYNGNLVCGGSGYSQECYGCELTGSTNLTCRCDYGDSDATKDVDLNTCIGIDAEGELYC</sequence>
<reference evidence="1" key="1">
    <citation type="journal article" date="2021" name="New Phytol.">
        <title>Evolutionary innovations through gain and loss of genes in the ectomycorrhizal Boletales.</title>
        <authorList>
            <person name="Wu G."/>
            <person name="Miyauchi S."/>
            <person name="Morin E."/>
            <person name="Kuo A."/>
            <person name="Drula E."/>
            <person name="Varga T."/>
            <person name="Kohler A."/>
            <person name="Feng B."/>
            <person name="Cao Y."/>
            <person name="Lipzen A."/>
            <person name="Daum C."/>
            <person name="Hundley H."/>
            <person name="Pangilinan J."/>
            <person name="Johnson J."/>
            <person name="Barry K."/>
            <person name="LaButti K."/>
            <person name="Ng V."/>
            <person name="Ahrendt S."/>
            <person name="Min B."/>
            <person name="Choi I.G."/>
            <person name="Park H."/>
            <person name="Plett J.M."/>
            <person name="Magnuson J."/>
            <person name="Spatafora J.W."/>
            <person name="Nagy L.G."/>
            <person name="Henrissat B."/>
            <person name="Grigoriev I.V."/>
            <person name="Yang Z.L."/>
            <person name="Xu J."/>
            <person name="Martin F.M."/>
        </authorList>
    </citation>
    <scope>NUCLEOTIDE SEQUENCE</scope>
    <source>
        <strain evidence="1">ATCC 28755</strain>
    </source>
</reference>
<evidence type="ECO:0000313" key="2">
    <source>
        <dbReference type="Proteomes" id="UP000790377"/>
    </source>
</evidence>
<accession>A0ACB7ZRH0</accession>
<organism evidence="1 2">
    <name type="scientific">Hygrophoropsis aurantiaca</name>
    <dbReference type="NCBI Taxonomy" id="72124"/>
    <lineage>
        <taxon>Eukaryota</taxon>
        <taxon>Fungi</taxon>
        <taxon>Dikarya</taxon>
        <taxon>Basidiomycota</taxon>
        <taxon>Agaricomycotina</taxon>
        <taxon>Agaricomycetes</taxon>
        <taxon>Agaricomycetidae</taxon>
        <taxon>Boletales</taxon>
        <taxon>Coniophorineae</taxon>
        <taxon>Hygrophoropsidaceae</taxon>
        <taxon>Hygrophoropsis</taxon>
    </lineage>
</organism>